<name>A0A5B0MVQ3_PUCGR</name>
<organism evidence="1 2">
    <name type="scientific">Puccinia graminis f. sp. tritici</name>
    <dbReference type="NCBI Taxonomy" id="56615"/>
    <lineage>
        <taxon>Eukaryota</taxon>
        <taxon>Fungi</taxon>
        <taxon>Dikarya</taxon>
        <taxon>Basidiomycota</taxon>
        <taxon>Pucciniomycotina</taxon>
        <taxon>Pucciniomycetes</taxon>
        <taxon>Pucciniales</taxon>
        <taxon>Pucciniaceae</taxon>
        <taxon>Puccinia</taxon>
    </lineage>
</organism>
<dbReference type="EMBL" id="VDEP01000442">
    <property type="protein sequence ID" value="KAA1080266.1"/>
    <property type="molecule type" value="Genomic_DNA"/>
</dbReference>
<comment type="caution">
    <text evidence="1">The sequence shown here is derived from an EMBL/GenBank/DDBJ whole genome shotgun (WGS) entry which is preliminary data.</text>
</comment>
<proteinExistence type="predicted"/>
<accession>A0A5B0MVQ3</accession>
<evidence type="ECO:0000313" key="1">
    <source>
        <dbReference type="EMBL" id="KAA1080266.1"/>
    </source>
</evidence>
<sequence length="88" mass="9079">MYTTGAIEGISNVLVATGQTICPTNPGDVGGAPCGGVQQLLQEPSPNGELSPTSESIFPRTSCCPRVLKTIVNRTHVPWTAANKASAL</sequence>
<dbReference type="Proteomes" id="UP000325313">
    <property type="component" value="Unassembled WGS sequence"/>
</dbReference>
<reference evidence="1 2" key="1">
    <citation type="submission" date="2019-05" db="EMBL/GenBank/DDBJ databases">
        <title>Emergence of the Ug99 lineage of the wheat stem rust pathogen through somatic hybridization.</title>
        <authorList>
            <person name="Li F."/>
            <person name="Upadhyaya N.M."/>
            <person name="Sperschneider J."/>
            <person name="Matny O."/>
            <person name="Nguyen-Phuc H."/>
            <person name="Mago R."/>
            <person name="Raley C."/>
            <person name="Miller M.E."/>
            <person name="Silverstein K.A.T."/>
            <person name="Henningsen E."/>
            <person name="Hirsch C.D."/>
            <person name="Visser B."/>
            <person name="Pretorius Z.A."/>
            <person name="Steffenson B.J."/>
            <person name="Schwessinger B."/>
            <person name="Dodds P.N."/>
            <person name="Figueroa M."/>
        </authorList>
    </citation>
    <scope>NUCLEOTIDE SEQUENCE [LARGE SCALE GENOMIC DNA]</scope>
    <source>
        <strain evidence="1 2">Ug99</strain>
    </source>
</reference>
<gene>
    <name evidence="1" type="ORF">PGTUg99_027629</name>
</gene>
<dbReference type="AlphaFoldDB" id="A0A5B0MVQ3"/>
<evidence type="ECO:0000313" key="2">
    <source>
        <dbReference type="Proteomes" id="UP000325313"/>
    </source>
</evidence>
<protein>
    <submittedName>
        <fullName evidence="1">Uncharacterized protein</fullName>
    </submittedName>
</protein>